<dbReference type="PANTHER" id="PTHR47023">
    <property type="entry name" value="SEX PEPTIDE RECEPTOR"/>
    <property type="match status" value="1"/>
</dbReference>
<dbReference type="InterPro" id="IPR000276">
    <property type="entry name" value="GPCR_Rhodpsn"/>
</dbReference>
<feature type="transmembrane region" description="Helical" evidence="6">
    <location>
        <begin position="359"/>
        <end position="378"/>
    </location>
</feature>
<keyword evidence="4 6" id="KW-0472">Membrane</keyword>
<evidence type="ECO:0000256" key="5">
    <source>
        <dbReference type="SAM" id="Coils"/>
    </source>
</evidence>
<dbReference type="EMBL" id="CAJNOO010000006">
    <property type="protein sequence ID" value="CAF0735469.1"/>
    <property type="molecule type" value="Genomic_DNA"/>
</dbReference>
<feature type="coiled-coil region" evidence="5">
    <location>
        <begin position="282"/>
        <end position="309"/>
    </location>
</feature>
<dbReference type="OrthoDB" id="5962323at2759"/>
<feature type="domain" description="G-protein coupled receptors family 1 profile" evidence="7">
    <location>
        <begin position="97"/>
        <end position="377"/>
    </location>
</feature>
<sequence>MEKKEALYLSMIKDYDFIRWFDTGNNNNTISLLFPLDFDTMVISSNQTSSIIETNTVSPIPNDLHWYPFYPGICPPSYNVILQGVCAPLIIIISTVLNSLIAVVLLQKQLRSPTNILLLAIALYDTLTGLFPFPTYIYVFTFKKCDDYMPYNYGWFHRINYQVLPFIFHTCSIWVTVVLAIQRYIYVCHSEKAKQWCTVRMALKAVACVNVLALIVAIPMFVEGTFHPITVRSLKDSKKILNACLVRDYSEDPRYSTLYSVYSVLRALLINVGPCTVLVILNAILVDRMKEAKQNRDRLMRKRSQESRAQEQTSVTLMLVIVVTIFLIVEVPMALHLIISGLLKLLESDFLSGFLNFSVQLLNFAVLLSYPINFFIYCRMSRAFRDAFTELLCPSKHRSGQSGLPPSTTTRLIIKSYNNNDNYDHLELNDTNIEMKNSHIKIEHPSTVIFNQTTAEPFIPLTPSMTSLHVTHNGKKPSTDSLSKHHVLFRDDVPSSANMKFTDL</sequence>
<feature type="transmembrane region" description="Helical" evidence="6">
    <location>
        <begin position="117"/>
        <end position="139"/>
    </location>
</feature>
<name>A0A813NAZ8_9BILA</name>
<dbReference type="AlphaFoldDB" id="A0A813NAZ8"/>
<organism evidence="8 9">
    <name type="scientific">Rotaria sordida</name>
    <dbReference type="NCBI Taxonomy" id="392033"/>
    <lineage>
        <taxon>Eukaryota</taxon>
        <taxon>Metazoa</taxon>
        <taxon>Spiralia</taxon>
        <taxon>Gnathifera</taxon>
        <taxon>Rotifera</taxon>
        <taxon>Eurotatoria</taxon>
        <taxon>Bdelloidea</taxon>
        <taxon>Philodinida</taxon>
        <taxon>Philodinidae</taxon>
        <taxon>Rotaria</taxon>
    </lineage>
</organism>
<evidence type="ECO:0000259" key="7">
    <source>
        <dbReference type="PROSITE" id="PS50262"/>
    </source>
</evidence>
<dbReference type="PRINTS" id="PR00237">
    <property type="entry name" value="GPCRRHODOPSN"/>
</dbReference>
<proteinExistence type="predicted"/>
<dbReference type="SUPFAM" id="SSF81321">
    <property type="entry name" value="Family A G protein-coupled receptor-like"/>
    <property type="match status" value="1"/>
</dbReference>
<comment type="subcellular location">
    <subcellularLocation>
        <location evidence="1">Membrane</location>
    </subcellularLocation>
</comment>
<dbReference type="PROSITE" id="PS50262">
    <property type="entry name" value="G_PROTEIN_RECEP_F1_2"/>
    <property type="match status" value="1"/>
</dbReference>
<feature type="transmembrane region" description="Helical" evidence="6">
    <location>
        <begin position="159"/>
        <end position="181"/>
    </location>
</feature>
<gene>
    <name evidence="8" type="ORF">RFH988_LOCUS401</name>
</gene>
<dbReference type="PANTHER" id="PTHR47023:SF1">
    <property type="entry name" value="SEX PEPTIDE RECEPTOR"/>
    <property type="match status" value="1"/>
</dbReference>
<feature type="transmembrane region" description="Helical" evidence="6">
    <location>
        <begin position="264"/>
        <end position="286"/>
    </location>
</feature>
<dbReference type="Proteomes" id="UP000663882">
    <property type="component" value="Unassembled WGS sequence"/>
</dbReference>
<dbReference type="GO" id="GO:0016020">
    <property type="term" value="C:membrane"/>
    <property type="evidence" value="ECO:0007669"/>
    <property type="project" value="UniProtKB-SubCell"/>
</dbReference>
<dbReference type="CDD" id="cd14978">
    <property type="entry name" value="7tmA_FMRFamide_R-like"/>
    <property type="match status" value="1"/>
</dbReference>
<evidence type="ECO:0000256" key="1">
    <source>
        <dbReference type="ARBA" id="ARBA00004370"/>
    </source>
</evidence>
<accession>A0A813NAZ8</accession>
<evidence type="ECO:0000256" key="3">
    <source>
        <dbReference type="ARBA" id="ARBA00022989"/>
    </source>
</evidence>
<feature type="transmembrane region" description="Helical" evidence="6">
    <location>
        <begin position="315"/>
        <end position="339"/>
    </location>
</feature>
<dbReference type="Gene3D" id="1.20.1070.10">
    <property type="entry name" value="Rhodopsin 7-helix transmembrane proteins"/>
    <property type="match status" value="1"/>
</dbReference>
<dbReference type="SMART" id="SM01381">
    <property type="entry name" value="7TM_GPCR_Srsx"/>
    <property type="match status" value="1"/>
</dbReference>
<keyword evidence="5" id="KW-0175">Coiled coil</keyword>
<evidence type="ECO:0000256" key="6">
    <source>
        <dbReference type="SAM" id="Phobius"/>
    </source>
</evidence>
<dbReference type="InterPro" id="IPR019427">
    <property type="entry name" value="7TM_GPCR_serpentine_rcpt_Srw"/>
</dbReference>
<dbReference type="GO" id="GO:0008528">
    <property type="term" value="F:G protein-coupled peptide receptor activity"/>
    <property type="evidence" value="ECO:0007669"/>
    <property type="project" value="InterPro"/>
</dbReference>
<evidence type="ECO:0000256" key="4">
    <source>
        <dbReference type="ARBA" id="ARBA00023136"/>
    </source>
</evidence>
<feature type="transmembrane region" description="Helical" evidence="6">
    <location>
        <begin position="80"/>
        <end position="105"/>
    </location>
</feature>
<dbReference type="Pfam" id="PF10324">
    <property type="entry name" value="7TM_GPCR_Srw"/>
    <property type="match status" value="1"/>
</dbReference>
<evidence type="ECO:0000313" key="9">
    <source>
        <dbReference type="Proteomes" id="UP000663882"/>
    </source>
</evidence>
<keyword evidence="2 6" id="KW-0812">Transmembrane</keyword>
<evidence type="ECO:0000256" key="2">
    <source>
        <dbReference type="ARBA" id="ARBA00022692"/>
    </source>
</evidence>
<dbReference type="InterPro" id="IPR053071">
    <property type="entry name" value="GPCR1-related_rcpt"/>
</dbReference>
<reference evidence="8" key="1">
    <citation type="submission" date="2021-02" db="EMBL/GenBank/DDBJ databases">
        <authorList>
            <person name="Nowell W R."/>
        </authorList>
    </citation>
    <scope>NUCLEOTIDE SEQUENCE</scope>
</reference>
<comment type="caution">
    <text evidence="8">The sequence shown here is derived from an EMBL/GenBank/DDBJ whole genome shotgun (WGS) entry which is preliminary data.</text>
</comment>
<protein>
    <recommendedName>
        <fullName evidence="7">G-protein coupled receptors family 1 profile domain-containing protein</fullName>
    </recommendedName>
</protein>
<feature type="transmembrane region" description="Helical" evidence="6">
    <location>
        <begin position="202"/>
        <end position="222"/>
    </location>
</feature>
<keyword evidence="3 6" id="KW-1133">Transmembrane helix</keyword>
<evidence type="ECO:0000313" key="8">
    <source>
        <dbReference type="EMBL" id="CAF0735469.1"/>
    </source>
</evidence>
<dbReference type="InterPro" id="IPR017452">
    <property type="entry name" value="GPCR_Rhodpsn_7TM"/>
</dbReference>